<dbReference type="AlphaFoldDB" id="A0A1X2IWA0"/>
<accession>A0A1X2IWA0</accession>
<dbReference type="InterPro" id="IPR036514">
    <property type="entry name" value="SGNH_hydro_sf"/>
</dbReference>
<dbReference type="OrthoDB" id="1600564at2759"/>
<sequence length="334" mass="36912">MPTAAPGTLYVYGDSYSETSGSSRKTNGPLWSERVAKGWGLQLQSYAVIGGQACRAPDVNSPSIASQVEFYKKTVDPSKQEGDIKNVHAFFIGVTDIISSTKYQAASLVGCIKQQLTDIYKTDPKAQVLILGIPPLEYSPFYSNNTKHEQIKKRVNEYNVELEDAVTDMVNDNSEASIPISFIDNNYLFADILGNPSGYGLEDVDNAYWNQCQGRCSDSMDSYLWWDAIHLTGAGHKAIADTVITKNPFDYSIIKDVSSTHNNNVNDVNDGTTGSSGDAGFFSSDFYLHYASWILLGCVLLIVFIMIRPRYGLHLAMRTLGRRGKHHVYTSVPV</sequence>
<dbReference type="PANTHER" id="PTHR45648:SF22">
    <property type="entry name" value="GDSL LIPASE_ACYLHYDROLASE FAMILY PROTEIN (AFU_ORTHOLOGUE AFUA_4G14700)"/>
    <property type="match status" value="1"/>
</dbReference>
<dbReference type="Gene3D" id="3.40.50.1110">
    <property type="entry name" value="SGNH hydrolase"/>
    <property type="match status" value="1"/>
</dbReference>
<dbReference type="InterPro" id="IPR051058">
    <property type="entry name" value="GDSL_Est/Lipase"/>
</dbReference>
<proteinExistence type="predicted"/>
<evidence type="ECO:0008006" key="5">
    <source>
        <dbReference type="Google" id="ProtNLM"/>
    </source>
</evidence>
<dbReference type="Pfam" id="PF00657">
    <property type="entry name" value="Lipase_GDSL"/>
    <property type="match status" value="1"/>
</dbReference>
<evidence type="ECO:0000256" key="2">
    <source>
        <dbReference type="SAM" id="Phobius"/>
    </source>
</evidence>
<dbReference type="Proteomes" id="UP000193560">
    <property type="component" value="Unassembled WGS sequence"/>
</dbReference>
<dbReference type="SUPFAM" id="SSF52266">
    <property type="entry name" value="SGNH hydrolase"/>
    <property type="match status" value="1"/>
</dbReference>
<keyword evidence="2" id="KW-1133">Transmembrane helix</keyword>
<keyword evidence="4" id="KW-1185">Reference proteome</keyword>
<evidence type="ECO:0000313" key="4">
    <source>
        <dbReference type="Proteomes" id="UP000193560"/>
    </source>
</evidence>
<feature type="transmembrane region" description="Helical" evidence="2">
    <location>
        <begin position="287"/>
        <end position="307"/>
    </location>
</feature>
<protein>
    <recommendedName>
        <fullName evidence="5">SGNH hydrolase-type esterase domain-containing protein</fullName>
    </recommendedName>
</protein>
<dbReference type="GO" id="GO:0016788">
    <property type="term" value="F:hydrolase activity, acting on ester bonds"/>
    <property type="evidence" value="ECO:0007669"/>
    <property type="project" value="InterPro"/>
</dbReference>
<gene>
    <name evidence="3" type="ORF">BCR42DRAFT_404445</name>
</gene>
<dbReference type="EMBL" id="MCGE01000003">
    <property type="protein sequence ID" value="ORZ23302.1"/>
    <property type="molecule type" value="Genomic_DNA"/>
</dbReference>
<evidence type="ECO:0000313" key="3">
    <source>
        <dbReference type="EMBL" id="ORZ23302.1"/>
    </source>
</evidence>
<dbReference type="PANTHER" id="PTHR45648">
    <property type="entry name" value="GDSL LIPASE/ACYLHYDROLASE FAMILY PROTEIN (AFU_ORTHOLOGUE AFUA_4G14700)"/>
    <property type="match status" value="1"/>
</dbReference>
<comment type="caution">
    <text evidence="3">The sequence shown here is derived from an EMBL/GenBank/DDBJ whole genome shotgun (WGS) entry which is preliminary data.</text>
</comment>
<evidence type="ECO:0000256" key="1">
    <source>
        <dbReference type="ARBA" id="ARBA00022801"/>
    </source>
</evidence>
<name>A0A1X2IWA0_9FUNG</name>
<reference evidence="3 4" key="1">
    <citation type="submission" date="2016-07" db="EMBL/GenBank/DDBJ databases">
        <title>Pervasive Adenine N6-methylation of Active Genes in Fungi.</title>
        <authorList>
            <consortium name="DOE Joint Genome Institute"/>
            <person name="Mondo S.J."/>
            <person name="Dannebaum R.O."/>
            <person name="Kuo R.C."/>
            <person name="Labutti K."/>
            <person name="Haridas S."/>
            <person name="Kuo A."/>
            <person name="Salamov A."/>
            <person name="Ahrendt S.R."/>
            <person name="Lipzen A."/>
            <person name="Sullivan W."/>
            <person name="Andreopoulos W.B."/>
            <person name="Clum A."/>
            <person name="Lindquist E."/>
            <person name="Daum C."/>
            <person name="Ramamoorthy G.K."/>
            <person name="Gryganskyi A."/>
            <person name="Culley D."/>
            <person name="Magnuson J.K."/>
            <person name="James T.Y."/>
            <person name="O'Malley M.A."/>
            <person name="Stajich J.E."/>
            <person name="Spatafora J.W."/>
            <person name="Visel A."/>
            <person name="Grigoriev I.V."/>
        </authorList>
    </citation>
    <scope>NUCLEOTIDE SEQUENCE [LARGE SCALE GENOMIC DNA]</scope>
    <source>
        <strain evidence="3 4">NRRL 1336</strain>
    </source>
</reference>
<organism evidence="3 4">
    <name type="scientific">Absidia repens</name>
    <dbReference type="NCBI Taxonomy" id="90262"/>
    <lineage>
        <taxon>Eukaryota</taxon>
        <taxon>Fungi</taxon>
        <taxon>Fungi incertae sedis</taxon>
        <taxon>Mucoromycota</taxon>
        <taxon>Mucoromycotina</taxon>
        <taxon>Mucoromycetes</taxon>
        <taxon>Mucorales</taxon>
        <taxon>Cunninghamellaceae</taxon>
        <taxon>Absidia</taxon>
    </lineage>
</organism>
<keyword evidence="2" id="KW-0472">Membrane</keyword>
<keyword evidence="1" id="KW-0378">Hydrolase</keyword>
<dbReference type="InterPro" id="IPR001087">
    <property type="entry name" value="GDSL"/>
</dbReference>
<keyword evidence="2" id="KW-0812">Transmembrane</keyword>